<evidence type="ECO:0000313" key="19">
    <source>
        <dbReference type="EMBL" id="EHI56478.1"/>
    </source>
</evidence>
<dbReference type="GO" id="GO:0004614">
    <property type="term" value="F:phosphoglucomutase activity"/>
    <property type="evidence" value="ECO:0007669"/>
    <property type="project" value="UniProtKB-EC"/>
</dbReference>
<dbReference type="CDD" id="cd05799">
    <property type="entry name" value="PGM2"/>
    <property type="match status" value="1"/>
</dbReference>
<dbReference type="InterPro" id="IPR005844">
    <property type="entry name" value="A-D-PHexomutase_a/b/a-I"/>
</dbReference>
<evidence type="ECO:0000256" key="8">
    <source>
        <dbReference type="ARBA" id="ARBA00022723"/>
    </source>
</evidence>
<evidence type="ECO:0000256" key="9">
    <source>
        <dbReference type="ARBA" id="ARBA00022842"/>
    </source>
</evidence>
<evidence type="ECO:0000256" key="10">
    <source>
        <dbReference type="ARBA" id="ARBA00023235"/>
    </source>
</evidence>
<evidence type="ECO:0000256" key="7">
    <source>
        <dbReference type="ARBA" id="ARBA00022553"/>
    </source>
</evidence>
<evidence type="ECO:0000256" key="5">
    <source>
        <dbReference type="ARBA" id="ARBA00010231"/>
    </source>
</evidence>
<dbReference type="InterPro" id="IPR005846">
    <property type="entry name" value="A-D-PHexomutase_a/b/a-III"/>
</dbReference>
<feature type="domain" description="Alpha-D-phosphohexomutase alpha/beta/alpha" evidence="16">
    <location>
        <begin position="45"/>
        <end position="181"/>
    </location>
</feature>
<proteinExistence type="inferred from homology"/>
<comment type="catalytic activity">
    <reaction evidence="1">
        <text>alpha-D-glucose 1-phosphate = alpha-D-glucose 6-phosphate</text>
        <dbReference type="Rhea" id="RHEA:23536"/>
        <dbReference type="ChEBI" id="CHEBI:58225"/>
        <dbReference type="ChEBI" id="CHEBI:58601"/>
        <dbReference type="EC" id="5.4.2.2"/>
    </reaction>
</comment>
<accession>G5GFK1</accession>
<dbReference type="InterPro" id="IPR016066">
    <property type="entry name" value="A-D-PHexomutase_CS"/>
</dbReference>
<dbReference type="Pfam" id="PF02878">
    <property type="entry name" value="PGM_PMM_I"/>
    <property type="match status" value="1"/>
</dbReference>
<dbReference type="PATRIC" id="fig|679200.3.peg.364"/>
<dbReference type="RefSeq" id="WP_005539371.1">
    <property type="nucleotide sequence ID" value="NZ_JH378829.1"/>
</dbReference>
<dbReference type="HOGENOM" id="CLU_016950_0_0_9"/>
<dbReference type="OrthoDB" id="9806956at2"/>
<dbReference type="InterPro" id="IPR005845">
    <property type="entry name" value="A-D-PHexomutase_a/b/a-II"/>
</dbReference>
<comment type="pathway">
    <text evidence="4">Lipid metabolism.</text>
</comment>
<evidence type="ECO:0000256" key="3">
    <source>
        <dbReference type="ARBA" id="ARBA00005164"/>
    </source>
</evidence>
<organism evidence="19 20">
    <name type="scientific">Johnsonella ignava ATCC 51276</name>
    <dbReference type="NCBI Taxonomy" id="679200"/>
    <lineage>
        <taxon>Bacteria</taxon>
        <taxon>Bacillati</taxon>
        <taxon>Bacillota</taxon>
        <taxon>Clostridia</taxon>
        <taxon>Lachnospirales</taxon>
        <taxon>Lachnospiraceae</taxon>
        <taxon>Johnsonella</taxon>
    </lineage>
</organism>
<dbReference type="InterPro" id="IPR036900">
    <property type="entry name" value="A-D-PHexomutase_C_sf"/>
</dbReference>
<dbReference type="GO" id="GO:0000287">
    <property type="term" value="F:magnesium ion binding"/>
    <property type="evidence" value="ECO:0007669"/>
    <property type="project" value="InterPro"/>
</dbReference>
<comment type="cofactor">
    <cofactor evidence="2">
        <name>Mg(2+)</name>
        <dbReference type="ChEBI" id="CHEBI:18420"/>
    </cofactor>
</comment>
<keyword evidence="20" id="KW-1185">Reference proteome</keyword>
<reference evidence="19 20" key="1">
    <citation type="submission" date="2011-08" db="EMBL/GenBank/DDBJ databases">
        <title>The Genome Sequence of Johnsonella ignava ATCC 51276.</title>
        <authorList>
            <consortium name="The Broad Institute Genome Sequencing Platform"/>
            <person name="Earl A."/>
            <person name="Ward D."/>
            <person name="Feldgarden M."/>
            <person name="Gevers D."/>
            <person name="Izard J."/>
            <person name="Blanton J.M."/>
            <person name="Baranova O.V."/>
            <person name="Dewhirst F.E."/>
            <person name="Young S.K."/>
            <person name="Zeng Q."/>
            <person name="Gargeya S."/>
            <person name="Fitzgerald M."/>
            <person name="Haas B."/>
            <person name="Abouelleil A."/>
            <person name="Alvarado L."/>
            <person name="Arachchi H.M."/>
            <person name="Berlin A."/>
            <person name="Brown A."/>
            <person name="Chapman S.B."/>
            <person name="Chen Z."/>
            <person name="Dunbar C."/>
            <person name="Freedman E."/>
            <person name="Gearin G."/>
            <person name="Gellesch M."/>
            <person name="Goldberg J."/>
            <person name="Griggs A."/>
            <person name="Gujja S."/>
            <person name="Heiman D."/>
            <person name="Howarth C."/>
            <person name="Larson L."/>
            <person name="Lui A."/>
            <person name="MacDonald P.J.P."/>
            <person name="Montmayeur A."/>
            <person name="Murphy C."/>
            <person name="Neiman D."/>
            <person name="Pearson M."/>
            <person name="Priest M."/>
            <person name="Roberts A."/>
            <person name="Saif S."/>
            <person name="Shea T."/>
            <person name="Shenoy N."/>
            <person name="Sisk P."/>
            <person name="Stolte C."/>
            <person name="Sykes S."/>
            <person name="Wortman J."/>
            <person name="Nusbaum C."/>
            <person name="Birren B."/>
        </authorList>
    </citation>
    <scope>NUCLEOTIDE SEQUENCE [LARGE SCALE GENOMIC DNA]</scope>
    <source>
        <strain evidence="19 20">ATCC 51276</strain>
    </source>
</reference>
<dbReference type="InterPro" id="IPR016055">
    <property type="entry name" value="A-D-PHexomutase_a/b/a-I/II/III"/>
</dbReference>
<name>G5GFK1_9FIRM</name>
<dbReference type="PRINTS" id="PR00509">
    <property type="entry name" value="PGMPMM"/>
</dbReference>
<dbReference type="GO" id="GO:0006166">
    <property type="term" value="P:purine ribonucleoside salvage"/>
    <property type="evidence" value="ECO:0007669"/>
    <property type="project" value="TreeGrafter"/>
</dbReference>
<evidence type="ECO:0000259" key="18">
    <source>
        <dbReference type="Pfam" id="PF02880"/>
    </source>
</evidence>
<evidence type="ECO:0000256" key="6">
    <source>
        <dbReference type="ARBA" id="ARBA00012728"/>
    </source>
</evidence>
<evidence type="ECO:0000256" key="1">
    <source>
        <dbReference type="ARBA" id="ARBA00000443"/>
    </source>
</evidence>
<evidence type="ECO:0000259" key="16">
    <source>
        <dbReference type="Pfam" id="PF02878"/>
    </source>
</evidence>
<evidence type="ECO:0000256" key="2">
    <source>
        <dbReference type="ARBA" id="ARBA00001946"/>
    </source>
</evidence>
<sequence length="574" mass="64971">MDKRVFDNYIIWKNFTMADSLLNEELDAIEADEEAINDRFYKELEFGTGGLRGEIGAGTNRMNIYTVARASTGYGRYLLKNNSNAKVAIAYDSRINSDKFAKTAALCFAAMGIKVYIWKEIMPTPVLSFTVRSLKCDGGIVITASHNPSRYNGYKVYGKDGCQITTGSAAQIYKYINEIDALNSMPDYNFDEGIKQGIIEYIEDDVFRNYIAEVKRTSLFNDNVNKNIKVVYTPLHGTGLKPIKAVMKEMGYSNFYVVDKQAVADGNFPTCPYPNPEIGEVFNLGLEMADNNGADLIIATDPDCDRAGVVVKDRANYTLLSGNEIGILLFDYICKRRLELKNMPDNALVITTIVSTDMINHIARTYGVEVIKVLTGFKFIGEQIGMLENKGEEERYIFGFEESYGYLSGTYVRDKDAVNASLMVADMCEYYKNQGKTLVDVLKELYEKYGFFLNTLHSIEFPGEYGMKSMEKIMETFRKKDPFKDFGFNVLEVRDYLESVSRSFYEKAASISNIKLPKSNVLTFVLENKISVTMRPSGTEPKLKLYLSINAKDKKEAQDLEHDVYTAIKEYIEK</sequence>
<dbReference type="Pfam" id="PF02879">
    <property type="entry name" value="PGM_PMM_II"/>
    <property type="match status" value="1"/>
</dbReference>
<feature type="domain" description="Alpha-D-phosphohexomutase alpha/beta/alpha" evidence="17">
    <location>
        <begin position="210"/>
        <end position="312"/>
    </location>
</feature>
<dbReference type="Gene3D" id="3.30.310.50">
    <property type="entry name" value="Alpha-D-phosphohexomutase, C-terminal domain"/>
    <property type="match status" value="1"/>
</dbReference>
<dbReference type="AlphaFoldDB" id="G5GFK1"/>
<dbReference type="InterPro" id="IPR005841">
    <property type="entry name" value="Alpha-D-phosphohexomutase_SF"/>
</dbReference>
<evidence type="ECO:0000256" key="12">
    <source>
        <dbReference type="ARBA" id="ARBA00041398"/>
    </source>
</evidence>
<evidence type="ECO:0000259" key="15">
    <source>
        <dbReference type="Pfam" id="PF00408"/>
    </source>
</evidence>
<dbReference type="EMBL" id="ACZL01000007">
    <property type="protein sequence ID" value="EHI56478.1"/>
    <property type="molecule type" value="Genomic_DNA"/>
</dbReference>
<comment type="pathway">
    <text evidence="3">Glycolipid metabolism; diglucosyl-diacylglycerol biosynthesis.</text>
</comment>
<keyword evidence="10" id="KW-0413">Isomerase</keyword>
<evidence type="ECO:0000259" key="17">
    <source>
        <dbReference type="Pfam" id="PF02879"/>
    </source>
</evidence>
<dbReference type="EC" id="5.4.2.2" evidence="6"/>
<evidence type="ECO:0000313" key="20">
    <source>
        <dbReference type="Proteomes" id="UP000003011"/>
    </source>
</evidence>
<comment type="caution">
    <text evidence="19">The sequence shown here is derived from an EMBL/GenBank/DDBJ whole genome shotgun (WGS) entry which is preliminary data.</text>
</comment>
<dbReference type="GO" id="GO:0005975">
    <property type="term" value="P:carbohydrate metabolic process"/>
    <property type="evidence" value="ECO:0007669"/>
    <property type="project" value="InterPro"/>
</dbReference>
<evidence type="ECO:0000256" key="13">
    <source>
        <dbReference type="ARBA" id="ARBA00041467"/>
    </source>
</evidence>
<dbReference type="STRING" id="679200.HMPREF9333_00340"/>
<dbReference type="Proteomes" id="UP000003011">
    <property type="component" value="Unassembled WGS sequence"/>
</dbReference>
<dbReference type="PROSITE" id="PS00710">
    <property type="entry name" value="PGM_PMM"/>
    <property type="match status" value="1"/>
</dbReference>
<evidence type="ECO:0000256" key="11">
    <source>
        <dbReference type="ARBA" id="ARBA00039995"/>
    </source>
</evidence>
<dbReference type="Gene3D" id="3.40.120.10">
    <property type="entry name" value="Alpha-D-Glucose-1,6-Bisphosphate, subunit A, domain 3"/>
    <property type="match status" value="3"/>
</dbReference>
<keyword evidence="9 14" id="KW-0460">Magnesium</keyword>
<dbReference type="GO" id="GO:0008973">
    <property type="term" value="F:phosphopentomutase activity"/>
    <property type="evidence" value="ECO:0007669"/>
    <property type="project" value="TreeGrafter"/>
</dbReference>
<dbReference type="Pfam" id="PF00408">
    <property type="entry name" value="PGM_PMM_IV"/>
    <property type="match status" value="1"/>
</dbReference>
<gene>
    <name evidence="19" type="ORF">HMPREF9333_00340</name>
</gene>
<dbReference type="SUPFAM" id="SSF53738">
    <property type="entry name" value="Phosphoglucomutase, first 3 domains"/>
    <property type="match status" value="3"/>
</dbReference>
<dbReference type="PANTHER" id="PTHR45745">
    <property type="entry name" value="PHOSPHOMANNOMUTASE 45A"/>
    <property type="match status" value="1"/>
</dbReference>
<keyword evidence="7" id="KW-0597">Phosphoprotein</keyword>
<dbReference type="SUPFAM" id="SSF55957">
    <property type="entry name" value="Phosphoglucomutase, C-terminal domain"/>
    <property type="match status" value="1"/>
</dbReference>
<protein>
    <recommendedName>
        <fullName evidence="11">Phosphoglucomutase</fullName>
        <ecNumber evidence="6">5.4.2.2</ecNumber>
    </recommendedName>
    <alternativeName>
        <fullName evidence="13">Alpha-phosphoglucomutase</fullName>
    </alternativeName>
    <alternativeName>
        <fullName evidence="12">Glucose phosphomutase</fullName>
    </alternativeName>
</protein>
<dbReference type="PANTHER" id="PTHR45745:SF1">
    <property type="entry name" value="PHOSPHOGLUCOMUTASE 2B-RELATED"/>
    <property type="match status" value="1"/>
</dbReference>
<comment type="similarity">
    <text evidence="5 14">Belongs to the phosphohexose mutase family.</text>
</comment>
<feature type="domain" description="Alpha-D-phosphohexomutase alpha/beta/alpha" evidence="18">
    <location>
        <begin position="322"/>
        <end position="449"/>
    </location>
</feature>
<keyword evidence="8 14" id="KW-0479">Metal-binding</keyword>
<feature type="domain" description="Alpha-D-phosphohexomutase C-terminal" evidence="15">
    <location>
        <begin position="518"/>
        <end position="565"/>
    </location>
</feature>
<evidence type="ECO:0000256" key="4">
    <source>
        <dbReference type="ARBA" id="ARBA00005189"/>
    </source>
</evidence>
<evidence type="ECO:0000256" key="14">
    <source>
        <dbReference type="RuleBase" id="RU004326"/>
    </source>
</evidence>
<dbReference type="eggNOG" id="COG1109">
    <property type="taxonomic scope" value="Bacteria"/>
</dbReference>
<dbReference type="InterPro" id="IPR005843">
    <property type="entry name" value="A-D-PHexomutase_C"/>
</dbReference>
<dbReference type="Pfam" id="PF02880">
    <property type="entry name" value="PGM_PMM_III"/>
    <property type="match status" value="1"/>
</dbReference>